<dbReference type="ExpressionAtlas" id="C6T7C0">
    <property type="expression patterns" value="baseline and differential"/>
</dbReference>
<protein>
    <submittedName>
        <fullName evidence="2">Uncharacterized protein</fullName>
    </submittedName>
</protein>
<feature type="region of interest" description="Disordered" evidence="1">
    <location>
        <begin position="1"/>
        <end position="28"/>
    </location>
</feature>
<evidence type="ECO:0000256" key="1">
    <source>
        <dbReference type="SAM" id="MobiDB-lite"/>
    </source>
</evidence>
<dbReference type="EMBL" id="BT093344">
    <property type="protein sequence ID" value="ACU17722.1"/>
    <property type="molecule type" value="mRNA"/>
</dbReference>
<sequence>MSDHISQGHCSNSSGLSTPENRTLEDDEDIFSKMESSRICRKYQMGLSCSDAEVDYRRGRSFREERECDL</sequence>
<organism evidence="2">
    <name type="scientific">Glycine max</name>
    <name type="common">Soybean</name>
    <name type="synonym">Glycine hispida</name>
    <dbReference type="NCBI Taxonomy" id="3847"/>
    <lineage>
        <taxon>Eukaryota</taxon>
        <taxon>Viridiplantae</taxon>
        <taxon>Streptophyta</taxon>
        <taxon>Embryophyta</taxon>
        <taxon>Tracheophyta</taxon>
        <taxon>Spermatophyta</taxon>
        <taxon>Magnoliopsida</taxon>
        <taxon>eudicotyledons</taxon>
        <taxon>Gunneridae</taxon>
        <taxon>Pentapetalae</taxon>
        <taxon>rosids</taxon>
        <taxon>fabids</taxon>
        <taxon>Fabales</taxon>
        <taxon>Fabaceae</taxon>
        <taxon>Papilionoideae</taxon>
        <taxon>50 kb inversion clade</taxon>
        <taxon>NPAAA clade</taxon>
        <taxon>indigoferoid/millettioid clade</taxon>
        <taxon>Phaseoleae</taxon>
        <taxon>Glycine</taxon>
        <taxon>Glycine subgen. Soja</taxon>
    </lineage>
</organism>
<name>C6T7C0_SOYBN</name>
<dbReference type="AlphaFoldDB" id="C6T7C0"/>
<proteinExistence type="evidence at transcript level"/>
<reference evidence="2" key="1">
    <citation type="submission" date="2009-08" db="EMBL/GenBank/DDBJ databases">
        <authorList>
            <person name="Cheung F."/>
            <person name="Xiao Y."/>
            <person name="Chan A."/>
            <person name="Moskal W."/>
            <person name="Town C.D."/>
        </authorList>
    </citation>
    <scope>NUCLEOTIDE SEQUENCE</scope>
</reference>
<feature type="compositionally biased region" description="Polar residues" evidence="1">
    <location>
        <begin position="1"/>
        <end position="21"/>
    </location>
</feature>
<evidence type="ECO:0000313" key="2">
    <source>
        <dbReference type="EMBL" id="ACU17722.1"/>
    </source>
</evidence>
<accession>C6T7C0</accession>